<evidence type="ECO:0000313" key="2">
    <source>
        <dbReference type="EMBL" id="GAA4133082.1"/>
    </source>
</evidence>
<name>A0ABP7YA76_9ACTN</name>
<keyword evidence="1" id="KW-0472">Membrane</keyword>
<gene>
    <name evidence="2" type="ORF">GCM10022416_13530</name>
</gene>
<evidence type="ECO:0000313" key="3">
    <source>
        <dbReference type="Proteomes" id="UP001500266"/>
    </source>
</evidence>
<dbReference type="Proteomes" id="UP001500266">
    <property type="component" value="Unassembled WGS sequence"/>
</dbReference>
<protein>
    <submittedName>
        <fullName evidence="2">Uncharacterized protein</fullName>
    </submittedName>
</protein>
<feature type="transmembrane region" description="Helical" evidence="1">
    <location>
        <begin position="48"/>
        <end position="69"/>
    </location>
</feature>
<keyword evidence="3" id="KW-1185">Reference proteome</keyword>
<dbReference type="EMBL" id="BAABDO010000012">
    <property type="protein sequence ID" value="GAA4133082.1"/>
    <property type="molecule type" value="Genomic_DNA"/>
</dbReference>
<feature type="transmembrane region" description="Helical" evidence="1">
    <location>
        <begin position="102"/>
        <end position="120"/>
    </location>
</feature>
<dbReference type="RefSeq" id="WP_345018481.1">
    <property type="nucleotide sequence ID" value="NZ_BAABDO010000012.1"/>
</dbReference>
<accession>A0ABP7YA76</accession>
<organism evidence="2 3">
    <name type="scientific">Actinomadura keratinilytica</name>
    <dbReference type="NCBI Taxonomy" id="547461"/>
    <lineage>
        <taxon>Bacteria</taxon>
        <taxon>Bacillati</taxon>
        <taxon>Actinomycetota</taxon>
        <taxon>Actinomycetes</taxon>
        <taxon>Streptosporangiales</taxon>
        <taxon>Thermomonosporaceae</taxon>
        <taxon>Actinomadura</taxon>
    </lineage>
</organism>
<proteinExistence type="predicted"/>
<feature type="transmembrane region" description="Helical" evidence="1">
    <location>
        <begin position="76"/>
        <end position="96"/>
    </location>
</feature>
<sequence>MTVIKAVRAEPGGRVVLAFTSDGYAADGESWSDRLERWGARLFGTKKLFIALGLAVLTSLPAGAAIRILGESDAVILAAGAVPLLLFLYFLVGLLLHTAVEALAYVLALVSLPFLLIPSYRRWLFRKKPPVRERPGFVHAGWVGQAQAVRDGTGAAVSLYFTNGARVRYTADGAAGRDLVAQFQRLLGARMIIH</sequence>
<evidence type="ECO:0000256" key="1">
    <source>
        <dbReference type="SAM" id="Phobius"/>
    </source>
</evidence>
<keyword evidence="1" id="KW-0812">Transmembrane</keyword>
<keyword evidence="1" id="KW-1133">Transmembrane helix</keyword>
<reference evidence="3" key="1">
    <citation type="journal article" date="2019" name="Int. J. Syst. Evol. Microbiol.">
        <title>The Global Catalogue of Microorganisms (GCM) 10K type strain sequencing project: providing services to taxonomists for standard genome sequencing and annotation.</title>
        <authorList>
            <consortium name="The Broad Institute Genomics Platform"/>
            <consortium name="The Broad Institute Genome Sequencing Center for Infectious Disease"/>
            <person name="Wu L."/>
            <person name="Ma J."/>
        </authorList>
    </citation>
    <scope>NUCLEOTIDE SEQUENCE [LARGE SCALE GENOMIC DNA]</scope>
    <source>
        <strain evidence="3">JCM 17316</strain>
    </source>
</reference>
<comment type="caution">
    <text evidence="2">The sequence shown here is derived from an EMBL/GenBank/DDBJ whole genome shotgun (WGS) entry which is preliminary data.</text>
</comment>